<dbReference type="SUPFAM" id="SSF54001">
    <property type="entry name" value="Cysteine proteinases"/>
    <property type="match status" value="1"/>
</dbReference>
<reference evidence="13 14" key="1">
    <citation type="journal article" date="2013" name="Curr. Biol.">
        <title>The Genome of the Foraminiferan Reticulomyxa filosa.</title>
        <authorList>
            <person name="Glockner G."/>
            <person name="Hulsmann N."/>
            <person name="Schleicher M."/>
            <person name="Noegel A.A."/>
            <person name="Eichinger L."/>
            <person name="Gallinger C."/>
            <person name="Pawlowski J."/>
            <person name="Sierra R."/>
            <person name="Euteneuer U."/>
            <person name="Pillet L."/>
            <person name="Moustafa A."/>
            <person name="Platzer M."/>
            <person name="Groth M."/>
            <person name="Szafranski K."/>
            <person name="Schliwa M."/>
        </authorList>
    </citation>
    <scope>NUCLEOTIDE SEQUENCE [LARGE SCALE GENOMIC DNA]</scope>
</reference>
<dbReference type="GO" id="GO:0005737">
    <property type="term" value="C:cytoplasm"/>
    <property type="evidence" value="ECO:0007669"/>
    <property type="project" value="UniProtKB-SubCell"/>
</dbReference>
<keyword evidence="5 11" id="KW-0645">Protease</keyword>
<evidence type="ECO:0000259" key="12">
    <source>
        <dbReference type="Pfam" id="PF03416"/>
    </source>
</evidence>
<keyword evidence="8 11" id="KW-0653">Protein transport</keyword>
<organism evidence="13 14">
    <name type="scientific">Reticulomyxa filosa</name>
    <dbReference type="NCBI Taxonomy" id="46433"/>
    <lineage>
        <taxon>Eukaryota</taxon>
        <taxon>Sar</taxon>
        <taxon>Rhizaria</taxon>
        <taxon>Retaria</taxon>
        <taxon>Foraminifera</taxon>
        <taxon>Monothalamids</taxon>
        <taxon>Reticulomyxidae</taxon>
        <taxon>Reticulomyxa</taxon>
    </lineage>
</organism>
<dbReference type="GO" id="GO:0016485">
    <property type="term" value="P:protein processing"/>
    <property type="evidence" value="ECO:0007669"/>
    <property type="project" value="TreeGrafter"/>
</dbReference>
<evidence type="ECO:0000256" key="9">
    <source>
        <dbReference type="ARBA" id="ARBA00023006"/>
    </source>
</evidence>
<comment type="caution">
    <text evidence="13">The sequence shown here is derived from an EMBL/GenBank/DDBJ whole genome shotgun (WGS) entry which is preliminary data.</text>
</comment>
<comment type="similarity">
    <text evidence="2 11">Belongs to the peptidase C54 family.</text>
</comment>
<comment type="function">
    <text evidence="11">Cysteine protease that plays a key role in autophagy by mediating both proteolytic activation and delipidation of ATG8 family proteins.</text>
</comment>
<dbReference type="GO" id="GO:0034727">
    <property type="term" value="P:piecemeal microautophagy of the nucleus"/>
    <property type="evidence" value="ECO:0007669"/>
    <property type="project" value="TreeGrafter"/>
</dbReference>
<protein>
    <recommendedName>
        <fullName evidence="11">Cysteine protease</fullName>
        <ecNumber evidence="11">3.4.22.-</ecNumber>
    </recommendedName>
</protein>
<evidence type="ECO:0000313" key="14">
    <source>
        <dbReference type="Proteomes" id="UP000023152"/>
    </source>
</evidence>
<evidence type="ECO:0000256" key="2">
    <source>
        <dbReference type="ARBA" id="ARBA00010958"/>
    </source>
</evidence>
<keyword evidence="3" id="KW-0813">Transport</keyword>
<dbReference type="InterPro" id="IPR046792">
    <property type="entry name" value="Peptidase_C54_cat"/>
</dbReference>
<feature type="domain" description="Peptidase C54 catalytic" evidence="12">
    <location>
        <begin position="5"/>
        <end position="138"/>
    </location>
</feature>
<dbReference type="InterPro" id="IPR038765">
    <property type="entry name" value="Papain-like_cys_pep_sf"/>
</dbReference>
<dbReference type="EMBL" id="ASPP01015070">
    <property type="protein sequence ID" value="ETO18349.1"/>
    <property type="molecule type" value="Genomic_DNA"/>
</dbReference>
<evidence type="ECO:0000256" key="6">
    <source>
        <dbReference type="ARBA" id="ARBA00022801"/>
    </source>
</evidence>
<dbReference type="GO" id="GO:0000045">
    <property type="term" value="P:autophagosome assembly"/>
    <property type="evidence" value="ECO:0007669"/>
    <property type="project" value="TreeGrafter"/>
</dbReference>
<dbReference type="GO" id="GO:0000423">
    <property type="term" value="P:mitophagy"/>
    <property type="evidence" value="ECO:0007669"/>
    <property type="project" value="TreeGrafter"/>
</dbReference>
<comment type="subcellular location">
    <subcellularLocation>
        <location evidence="1 11">Cytoplasm</location>
    </subcellularLocation>
</comment>
<keyword evidence="4 11" id="KW-0963">Cytoplasm</keyword>
<evidence type="ECO:0000256" key="10">
    <source>
        <dbReference type="ARBA" id="ARBA00029362"/>
    </source>
</evidence>
<feature type="non-terminal residue" evidence="13">
    <location>
        <position position="1"/>
    </location>
</feature>
<gene>
    <name evidence="13" type="ORF">RFI_18927</name>
</gene>
<dbReference type="InterPro" id="IPR005078">
    <property type="entry name" value="Peptidase_C54"/>
</dbReference>
<dbReference type="PANTHER" id="PTHR22624">
    <property type="entry name" value="CYSTEINE PROTEASE ATG4"/>
    <property type="match status" value="1"/>
</dbReference>
<dbReference type="GO" id="GO:0004197">
    <property type="term" value="F:cysteine-type endopeptidase activity"/>
    <property type="evidence" value="ECO:0007669"/>
    <property type="project" value="TreeGrafter"/>
</dbReference>
<evidence type="ECO:0000256" key="5">
    <source>
        <dbReference type="ARBA" id="ARBA00022670"/>
    </source>
</evidence>
<name>X6MX05_RETFI</name>
<comment type="catalytic activity">
    <reaction evidence="10">
        <text>[protein]-C-terminal L-amino acid-glycyl-phosphatidylethanolamide + H2O = [protein]-C-terminal L-amino acid-glycine + a 1,2-diacyl-sn-glycero-3-phosphoethanolamine</text>
        <dbReference type="Rhea" id="RHEA:67548"/>
        <dbReference type="Rhea" id="RHEA-COMP:17323"/>
        <dbReference type="Rhea" id="RHEA-COMP:17324"/>
        <dbReference type="ChEBI" id="CHEBI:15377"/>
        <dbReference type="ChEBI" id="CHEBI:64612"/>
        <dbReference type="ChEBI" id="CHEBI:172940"/>
        <dbReference type="ChEBI" id="CHEBI:172941"/>
    </reaction>
    <physiologicalReaction direction="left-to-right" evidence="10">
        <dbReference type="Rhea" id="RHEA:67549"/>
    </physiologicalReaction>
</comment>
<dbReference type="GO" id="GO:0015031">
    <property type="term" value="P:protein transport"/>
    <property type="evidence" value="ECO:0007669"/>
    <property type="project" value="UniProtKB-KW"/>
</dbReference>
<dbReference type="EC" id="3.4.22.-" evidence="11"/>
<keyword evidence="6 11" id="KW-0378">Hydrolase</keyword>
<evidence type="ECO:0000256" key="3">
    <source>
        <dbReference type="ARBA" id="ARBA00022448"/>
    </source>
</evidence>
<evidence type="ECO:0000256" key="7">
    <source>
        <dbReference type="ARBA" id="ARBA00022807"/>
    </source>
</evidence>
<accession>X6MX05</accession>
<evidence type="ECO:0000256" key="11">
    <source>
        <dbReference type="RuleBase" id="RU363115"/>
    </source>
</evidence>
<dbReference type="GO" id="GO:0035973">
    <property type="term" value="P:aggrephagy"/>
    <property type="evidence" value="ECO:0007669"/>
    <property type="project" value="TreeGrafter"/>
</dbReference>
<dbReference type="PANTHER" id="PTHR22624:SF49">
    <property type="entry name" value="CYSTEINE PROTEASE"/>
    <property type="match status" value="1"/>
</dbReference>
<dbReference type="OrthoDB" id="2960936at2759"/>
<keyword evidence="14" id="KW-1185">Reference proteome</keyword>
<keyword evidence="9 11" id="KW-0072">Autophagy</keyword>
<keyword evidence="7" id="KW-0788">Thiol protease</keyword>
<evidence type="ECO:0000313" key="13">
    <source>
        <dbReference type="EMBL" id="ETO18349.1"/>
    </source>
</evidence>
<dbReference type="Proteomes" id="UP000023152">
    <property type="component" value="Unassembled WGS sequence"/>
</dbReference>
<dbReference type="AlphaFoldDB" id="X6MX05"/>
<dbReference type="GO" id="GO:0019786">
    <property type="term" value="F:protein-phosphatidylethanolamide deconjugating activity"/>
    <property type="evidence" value="ECO:0007669"/>
    <property type="project" value="InterPro"/>
</dbReference>
<evidence type="ECO:0000256" key="8">
    <source>
        <dbReference type="ARBA" id="ARBA00022927"/>
    </source>
</evidence>
<dbReference type="Pfam" id="PF03416">
    <property type="entry name" value="Peptidase_C54"/>
    <property type="match status" value="1"/>
</dbReference>
<sequence length="197" mass="22802">KEESKQHANEDKDKKRVWKKSLLLFIPLRLGLEKLNLEYMSGILHCLEMKHSIGIIGGKPQRSLYFVGYQRDHLFYLDPHYVFEYPSSLSSSSSSFSGTSDIPFTCKTIQSLHISQLDPCMALGFFIRDQLDFDLFWNQCLLFSTLHSFPIFQVGEQMPTLPDLFPTLAHNTLSYPEDPSPHSQLHPTFEDSEWEIL</sequence>
<evidence type="ECO:0000256" key="1">
    <source>
        <dbReference type="ARBA" id="ARBA00004496"/>
    </source>
</evidence>
<evidence type="ECO:0000256" key="4">
    <source>
        <dbReference type="ARBA" id="ARBA00022490"/>
    </source>
</evidence>
<proteinExistence type="inferred from homology"/>